<comment type="caution">
    <text evidence="5">The sequence shown here is derived from an EMBL/GenBank/DDBJ whole genome shotgun (WGS) entry which is preliminary data.</text>
</comment>
<dbReference type="SMART" id="SM00490">
    <property type="entry name" value="HELICc"/>
    <property type="match status" value="1"/>
</dbReference>
<dbReference type="PROSITE" id="PS51192">
    <property type="entry name" value="HELICASE_ATP_BIND_1"/>
    <property type="match status" value="1"/>
</dbReference>
<dbReference type="PANTHER" id="PTHR10799">
    <property type="entry name" value="SNF2/RAD54 HELICASE FAMILY"/>
    <property type="match status" value="1"/>
</dbReference>
<evidence type="ECO:0000259" key="3">
    <source>
        <dbReference type="PROSITE" id="PS51192"/>
    </source>
</evidence>
<dbReference type="SMART" id="SM00487">
    <property type="entry name" value="DEXDc"/>
    <property type="match status" value="1"/>
</dbReference>
<dbReference type="Gene3D" id="3.40.50.300">
    <property type="entry name" value="P-loop containing nucleotide triphosphate hydrolases"/>
    <property type="match status" value="1"/>
</dbReference>
<keyword evidence="1" id="KW-0378">Hydrolase</keyword>
<dbReference type="Gene3D" id="3.40.50.10810">
    <property type="entry name" value="Tandem AAA-ATPase domain"/>
    <property type="match status" value="1"/>
</dbReference>
<gene>
    <name evidence="5" type="ORF">LCGC14_2677210</name>
</gene>
<dbReference type="InterPro" id="IPR038718">
    <property type="entry name" value="SNF2-like_sf"/>
</dbReference>
<dbReference type="InterPro" id="IPR014001">
    <property type="entry name" value="Helicase_ATP-bd"/>
</dbReference>
<dbReference type="PROSITE" id="PS51194">
    <property type="entry name" value="HELICASE_CTER"/>
    <property type="match status" value="1"/>
</dbReference>
<sequence length="442" mass="49771">AHYVESPQPEESGSLESTSDGAGQRREGHAAWGHAGILPVHYHHPVYFPGGRRQNRHNALEASARRHGVFHQRVGIEFAIASLKAGKGALIADDMGLGKSFQALSVIALNPSLKSVLILCPASLKYNWAAEVEKHYPSLSYVVIDGNAATRQQLWRRPSRLKIANYELLLHDVEPRVFEWDLVVGDECTRLKSWKAQTSKRAKKLRRRYSLGLSGAPIQNRLEEFHSIMDFVIPGLLGPGWQFVRDYCIKNYWGTVVGYQNLERFKAKVAPHFIRRLKKAVLPELPDKVYTDCNLELSSEEWRLYDAVRDQILTLIRSNDKLQVSNILTMMLRLKQIVDDSRLVGESIASSKMGALKEILEVAQEHKIVVFTQFAKLAIRLGVEYKTLVIHGGVASKDRVSIVERFNNDDGPRVLISTDAGAYGLNMTAADIIIHIEQPWNP</sequence>
<proteinExistence type="predicted"/>
<feature type="non-terminal residue" evidence="5">
    <location>
        <position position="1"/>
    </location>
</feature>
<evidence type="ECO:0000259" key="4">
    <source>
        <dbReference type="PROSITE" id="PS51194"/>
    </source>
</evidence>
<dbReference type="GO" id="GO:0016787">
    <property type="term" value="F:hydrolase activity"/>
    <property type="evidence" value="ECO:0007669"/>
    <property type="project" value="UniProtKB-KW"/>
</dbReference>
<dbReference type="InterPro" id="IPR001650">
    <property type="entry name" value="Helicase_C-like"/>
</dbReference>
<evidence type="ECO:0000256" key="1">
    <source>
        <dbReference type="ARBA" id="ARBA00022801"/>
    </source>
</evidence>
<dbReference type="EMBL" id="LAZR01047102">
    <property type="protein sequence ID" value="KKK94999.1"/>
    <property type="molecule type" value="Genomic_DNA"/>
</dbReference>
<feature type="region of interest" description="Disordered" evidence="2">
    <location>
        <begin position="1"/>
        <end position="28"/>
    </location>
</feature>
<dbReference type="AlphaFoldDB" id="A0A0F9BXA3"/>
<dbReference type="SUPFAM" id="SSF52540">
    <property type="entry name" value="P-loop containing nucleoside triphosphate hydrolases"/>
    <property type="match status" value="2"/>
</dbReference>
<evidence type="ECO:0000313" key="5">
    <source>
        <dbReference type="EMBL" id="KKK94999.1"/>
    </source>
</evidence>
<reference evidence="5" key="1">
    <citation type="journal article" date="2015" name="Nature">
        <title>Complex archaea that bridge the gap between prokaryotes and eukaryotes.</title>
        <authorList>
            <person name="Spang A."/>
            <person name="Saw J.H."/>
            <person name="Jorgensen S.L."/>
            <person name="Zaremba-Niedzwiedzka K."/>
            <person name="Martijn J."/>
            <person name="Lind A.E."/>
            <person name="van Eijk R."/>
            <person name="Schleper C."/>
            <person name="Guy L."/>
            <person name="Ettema T.J."/>
        </authorList>
    </citation>
    <scope>NUCLEOTIDE SEQUENCE</scope>
</reference>
<feature type="non-terminal residue" evidence="5">
    <location>
        <position position="442"/>
    </location>
</feature>
<organism evidence="5">
    <name type="scientific">marine sediment metagenome</name>
    <dbReference type="NCBI Taxonomy" id="412755"/>
    <lineage>
        <taxon>unclassified sequences</taxon>
        <taxon>metagenomes</taxon>
        <taxon>ecological metagenomes</taxon>
    </lineage>
</organism>
<dbReference type="InterPro" id="IPR049730">
    <property type="entry name" value="SNF2/RAD54-like_C"/>
</dbReference>
<protein>
    <recommendedName>
        <fullName evidence="6">Helicase ATP-binding domain-containing protein</fullName>
    </recommendedName>
</protein>
<accession>A0A0F9BXA3</accession>
<feature type="domain" description="Helicase C-terminal" evidence="4">
    <location>
        <begin position="355"/>
        <end position="442"/>
    </location>
</feature>
<dbReference type="CDD" id="cd18793">
    <property type="entry name" value="SF2_C_SNF"/>
    <property type="match status" value="1"/>
</dbReference>
<dbReference type="Pfam" id="PF00176">
    <property type="entry name" value="SNF2-rel_dom"/>
    <property type="match status" value="1"/>
</dbReference>
<dbReference type="InterPro" id="IPR027417">
    <property type="entry name" value="P-loop_NTPase"/>
</dbReference>
<dbReference type="GO" id="GO:0005524">
    <property type="term" value="F:ATP binding"/>
    <property type="evidence" value="ECO:0007669"/>
    <property type="project" value="InterPro"/>
</dbReference>
<dbReference type="CDD" id="cd17919">
    <property type="entry name" value="DEXHc_Snf"/>
    <property type="match status" value="1"/>
</dbReference>
<dbReference type="InterPro" id="IPR000330">
    <property type="entry name" value="SNF2_N"/>
</dbReference>
<evidence type="ECO:0000256" key="2">
    <source>
        <dbReference type="SAM" id="MobiDB-lite"/>
    </source>
</evidence>
<name>A0A0F9BXA3_9ZZZZ</name>
<dbReference type="Pfam" id="PF00271">
    <property type="entry name" value="Helicase_C"/>
    <property type="match status" value="1"/>
</dbReference>
<feature type="compositionally biased region" description="Polar residues" evidence="2">
    <location>
        <begin position="9"/>
        <end position="21"/>
    </location>
</feature>
<feature type="domain" description="Helicase ATP-binding" evidence="3">
    <location>
        <begin position="80"/>
        <end position="235"/>
    </location>
</feature>
<evidence type="ECO:0008006" key="6">
    <source>
        <dbReference type="Google" id="ProtNLM"/>
    </source>
</evidence>